<organism evidence="4 5">
    <name type="scientific">Discostella pseudostelligera</name>
    <dbReference type="NCBI Taxonomy" id="259834"/>
    <lineage>
        <taxon>Eukaryota</taxon>
        <taxon>Sar</taxon>
        <taxon>Stramenopiles</taxon>
        <taxon>Ochrophyta</taxon>
        <taxon>Bacillariophyta</taxon>
        <taxon>Coscinodiscophyceae</taxon>
        <taxon>Thalassiosirophycidae</taxon>
        <taxon>Stephanodiscales</taxon>
        <taxon>Stephanodiscaceae</taxon>
        <taxon>Discostella</taxon>
    </lineage>
</organism>
<dbReference type="SUPFAM" id="SSF50985">
    <property type="entry name" value="RCC1/BLIP-II"/>
    <property type="match status" value="2"/>
</dbReference>
<evidence type="ECO:0000256" key="2">
    <source>
        <dbReference type="PROSITE-ProRule" id="PRU00235"/>
    </source>
</evidence>
<dbReference type="PANTHER" id="PTHR22870:SF408">
    <property type="entry name" value="OS09G0560450 PROTEIN"/>
    <property type="match status" value="1"/>
</dbReference>
<gene>
    <name evidence="4" type="ORF">ACHAWU_005102</name>
</gene>
<comment type="caution">
    <text evidence="4">The sequence shown here is derived from an EMBL/GenBank/DDBJ whole genome shotgun (WGS) entry which is preliminary data.</text>
</comment>
<dbReference type="PRINTS" id="PR00633">
    <property type="entry name" value="RCCNDNSATION"/>
</dbReference>
<keyword evidence="5" id="KW-1185">Reference proteome</keyword>
<name>A0ABD3M8J5_9STRA</name>
<feature type="domain" description="RCC1-like" evidence="3">
    <location>
        <begin position="47"/>
        <end position="430"/>
    </location>
</feature>
<accession>A0ABD3M8J5</accession>
<dbReference type="InterPro" id="IPR058923">
    <property type="entry name" value="RCC1-like_dom"/>
</dbReference>
<dbReference type="Proteomes" id="UP001530293">
    <property type="component" value="Unassembled WGS sequence"/>
</dbReference>
<dbReference type="AlphaFoldDB" id="A0ABD3M8J5"/>
<dbReference type="EMBL" id="JALLBG020000288">
    <property type="protein sequence ID" value="KAL3756840.1"/>
    <property type="molecule type" value="Genomic_DNA"/>
</dbReference>
<evidence type="ECO:0000259" key="3">
    <source>
        <dbReference type="Pfam" id="PF25390"/>
    </source>
</evidence>
<dbReference type="InterPro" id="IPR000408">
    <property type="entry name" value="Reg_chr_condens"/>
</dbReference>
<evidence type="ECO:0000313" key="5">
    <source>
        <dbReference type="Proteomes" id="UP001530293"/>
    </source>
</evidence>
<sequence>ISIGETWKCSSCGKEVPNGSEDRPKKKCKGCGANRSDNNSYGIVVGFGQLKDDDEDDDIASTPQILVKLLDHNTIQVACCRDSFLALTKQGEVYSWKSDDEWNIAPVRMAGLEGAIITHIEVGTLHFIALSSEGNIYIWGVYDHCDAGSGKTVRHIAENDDDDPNFPVQLLYEPKQKAKSISSGSDFCAALLDDNTMVTWGIGTEGQMARDVPKFKEASDEAIEDMLYPKPPLWDDGMPRKVLSLACGYNHLLVVVENHEVYSSGVNNRGQLGHGDLIGRQSLTKINALKGIAQVAAGRGFSYFVDQTGRKVSACGTGHHGQLGLPVIPGMNPSSYDRKLPIRVPLIYKNSIEEDEPIVEEEQPFIKQISCGMDHVLAITSNGDTYSWGKGNDGKCGQGILEGVIWRPKKLESNPFKKFLHVSAGFHSSLGVAMVDEEVLSLTKNVSKYIHKHNPRKIAEIAPILKSILE</sequence>
<dbReference type="InterPro" id="IPR051210">
    <property type="entry name" value="Ub_ligase/GEF_domain"/>
</dbReference>
<feature type="repeat" description="RCC1" evidence="2">
    <location>
        <begin position="383"/>
        <end position="435"/>
    </location>
</feature>
<proteinExistence type="predicted"/>
<feature type="repeat" description="RCC1" evidence="2">
    <location>
        <begin position="134"/>
        <end position="194"/>
    </location>
</feature>
<dbReference type="InterPro" id="IPR009091">
    <property type="entry name" value="RCC1/BLIP-II"/>
</dbReference>
<protein>
    <recommendedName>
        <fullName evidence="3">RCC1-like domain-containing protein</fullName>
    </recommendedName>
</protein>
<feature type="non-terminal residue" evidence="4">
    <location>
        <position position="1"/>
    </location>
</feature>
<evidence type="ECO:0000313" key="4">
    <source>
        <dbReference type="EMBL" id="KAL3756840.1"/>
    </source>
</evidence>
<feature type="repeat" description="RCC1" evidence="2">
    <location>
        <begin position="259"/>
        <end position="308"/>
    </location>
</feature>
<dbReference type="PANTHER" id="PTHR22870">
    <property type="entry name" value="REGULATOR OF CHROMOSOME CONDENSATION"/>
    <property type="match status" value="1"/>
</dbReference>
<feature type="repeat" description="RCC1" evidence="2">
    <location>
        <begin position="91"/>
        <end position="133"/>
    </location>
</feature>
<keyword evidence="1" id="KW-0677">Repeat</keyword>
<evidence type="ECO:0000256" key="1">
    <source>
        <dbReference type="ARBA" id="ARBA00022737"/>
    </source>
</evidence>
<dbReference type="Gene3D" id="2.130.10.30">
    <property type="entry name" value="Regulator of chromosome condensation 1/beta-lactamase-inhibitor protein II"/>
    <property type="match status" value="2"/>
</dbReference>
<reference evidence="4 5" key="1">
    <citation type="submission" date="2024-10" db="EMBL/GenBank/DDBJ databases">
        <title>Updated reference genomes for cyclostephanoid diatoms.</title>
        <authorList>
            <person name="Roberts W.R."/>
            <person name="Alverson A.J."/>
        </authorList>
    </citation>
    <scope>NUCLEOTIDE SEQUENCE [LARGE SCALE GENOMIC DNA]</scope>
    <source>
        <strain evidence="4 5">AJA232-27</strain>
    </source>
</reference>
<feature type="repeat" description="RCC1" evidence="2">
    <location>
        <begin position="195"/>
        <end position="258"/>
    </location>
</feature>
<dbReference type="PROSITE" id="PS50012">
    <property type="entry name" value="RCC1_3"/>
    <property type="match status" value="6"/>
</dbReference>
<dbReference type="PROSITE" id="PS00626">
    <property type="entry name" value="RCC1_2"/>
    <property type="match status" value="1"/>
</dbReference>
<feature type="repeat" description="RCC1" evidence="2">
    <location>
        <begin position="310"/>
        <end position="382"/>
    </location>
</feature>
<dbReference type="Pfam" id="PF25390">
    <property type="entry name" value="WD40_RLD"/>
    <property type="match status" value="1"/>
</dbReference>